<evidence type="ECO:0000313" key="4">
    <source>
        <dbReference type="Proteomes" id="UP001156873"/>
    </source>
</evidence>
<reference evidence="3 4" key="1">
    <citation type="submission" date="2023-04" db="EMBL/GenBank/DDBJ databases">
        <title>Luteimonas sp. M1R5S59.</title>
        <authorList>
            <person name="Sun J.-Q."/>
        </authorList>
    </citation>
    <scope>NUCLEOTIDE SEQUENCE [LARGE SCALE GENOMIC DNA]</scope>
    <source>
        <strain evidence="3 4">M1R5S59</strain>
    </source>
</reference>
<protein>
    <submittedName>
        <fullName evidence="3">WecB/TagA/CpsF family glycosyltransferase</fullName>
    </submittedName>
</protein>
<proteinExistence type="predicted"/>
<evidence type="ECO:0000313" key="3">
    <source>
        <dbReference type="EMBL" id="MDH5835576.1"/>
    </source>
</evidence>
<keyword evidence="1" id="KW-0328">Glycosyltransferase</keyword>
<dbReference type="EMBL" id="JARXRO010000020">
    <property type="protein sequence ID" value="MDH5835576.1"/>
    <property type="molecule type" value="Genomic_DNA"/>
</dbReference>
<name>A0ABT6JZ56_9GAMM</name>
<dbReference type="InterPro" id="IPR004629">
    <property type="entry name" value="WecG_TagA_CpsF"/>
</dbReference>
<dbReference type="CDD" id="cd06533">
    <property type="entry name" value="Glyco_transf_WecG_TagA"/>
    <property type="match status" value="1"/>
</dbReference>
<dbReference type="NCBIfam" id="TIGR00696">
    <property type="entry name" value="wecG_tagA_cpsF"/>
    <property type="match status" value="1"/>
</dbReference>
<organism evidence="3 4">
    <name type="scientific">Luteimonas kalidii</name>
    <dbReference type="NCBI Taxonomy" id="3042025"/>
    <lineage>
        <taxon>Bacteria</taxon>
        <taxon>Pseudomonadati</taxon>
        <taxon>Pseudomonadota</taxon>
        <taxon>Gammaproteobacteria</taxon>
        <taxon>Lysobacterales</taxon>
        <taxon>Lysobacteraceae</taxon>
        <taxon>Luteimonas</taxon>
    </lineage>
</organism>
<gene>
    <name evidence="3" type="ORF">QFW81_16830</name>
</gene>
<comment type="caution">
    <text evidence="3">The sequence shown here is derived from an EMBL/GenBank/DDBJ whole genome shotgun (WGS) entry which is preliminary data.</text>
</comment>
<keyword evidence="2" id="KW-0808">Transferase</keyword>
<evidence type="ECO:0000256" key="1">
    <source>
        <dbReference type="ARBA" id="ARBA00022676"/>
    </source>
</evidence>
<dbReference type="RefSeq" id="WP_280580555.1">
    <property type="nucleotide sequence ID" value="NZ_JARXRO010000020.1"/>
</dbReference>
<sequence length="257" mass="28226">MGDGGAGDGGARRFAIGDLVAIGGFRVLSTTLDAFAGELADVLGAGRPRRVLFANTNFVVQCQHLRGQLHDPSIRIVNDGIGMDLAALWLHGRRFAGNPNGTDLVPRLCERATTPLRFYLLGGRPGVAEAAADVLRREHGQVVVGVCDGYQGRARAGAALPARIEAAAPDILLVAFGNPLQEQWIVEHAGTLRVPLVLGVGALLDFLSGQAQRAPGWVRRWRLEWLYRLVHEPRRLLRRYSWDLLVFFRLCWQRRNG</sequence>
<keyword evidence="4" id="KW-1185">Reference proteome</keyword>
<dbReference type="Pfam" id="PF03808">
    <property type="entry name" value="Glyco_tran_WecG"/>
    <property type="match status" value="1"/>
</dbReference>
<dbReference type="PANTHER" id="PTHR34136:SF1">
    <property type="entry name" value="UDP-N-ACETYL-D-MANNOSAMINURONIC ACID TRANSFERASE"/>
    <property type="match status" value="1"/>
</dbReference>
<dbReference type="PANTHER" id="PTHR34136">
    <property type="match status" value="1"/>
</dbReference>
<evidence type="ECO:0000256" key="2">
    <source>
        <dbReference type="ARBA" id="ARBA00022679"/>
    </source>
</evidence>
<dbReference type="Proteomes" id="UP001156873">
    <property type="component" value="Unassembled WGS sequence"/>
</dbReference>
<accession>A0ABT6JZ56</accession>